<protein>
    <recommendedName>
        <fullName evidence="4">DUF4198 domain-containing protein</fullName>
    </recommendedName>
</protein>
<dbReference type="KEGG" id="cco:CCC13826_1679"/>
<dbReference type="InterPro" id="IPR019613">
    <property type="entry name" value="DUF4198"/>
</dbReference>
<evidence type="ECO:0000313" key="2">
    <source>
        <dbReference type="EMBL" id="EAT97876.1"/>
    </source>
</evidence>
<evidence type="ECO:0000256" key="1">
    <source>
        <dbReference type="SAM" id="SignalP"/>
    </source>
</evidence>
<dbReference type="EMBL" id="CP000792">
    <property type="protein sequence ID" value="EAT97876.1"/>
    <property type="molecule type" value="Genomic_DNA"/>
</dbReference>
<evidence type="ECO:0000313" key="3">
    <source>
        <dbReference type="Proteomes" id="UP000001121"/>
    </source>
</evidence>
<feature type="chain" id="PRO_5002717019" description="DUF4198 domain-containing protein" evidence="1">
    <location>
        <begin position="21"/>
        <end position="251"/>
    </location>
</feature>
<gene>
    <name evidence="2" type="ORF">CCC13826_1679</name>
</gene>
<dbReference type="RefSeq" id="WP_012001131.1">
    <property type="nucleotide sequence ID" value="NC_009802.2"/>
</dbReference>
<organism evidence="2 3">
    <name type="scientific">Campylobacter concisus (strain 13826)</name>
    <dbReference type="NCBI Taxonomy" id="360104"/>
    <lineage>
        <taxon>Bacteria</taxon>
        <taxon>Pseudomonadati</taxon>
        <taxon>Campylobacterota</taxon>
        <taxon>Epsilonproteobacteria</taxon>
        <taxon>Campylobacterales</taxon>
        <taxon>Campylobacteraceae</taxon>
        <taxon>Campylobacter</taxon>
    </lineage>
</organism>
<dbReference type="Proteomes" id="UP000001121">
    <property type="component" value="Chromosome"/>
</dbReference>
<dbReference type="OrthoDB" id="3034796at2"/>
<evidence type="ECO:0008006" key="4">
    <source>
        <dbReference type="Google" id="ProtNLM"/>
    </source>
</evidence>
<name>A7ZBF7_CAMC1</name>
<dbReference type="Pfam" id="PF10670">
    <property type="entry name" value="DUF4198"/>
    <property type="match status" value="1"/>
</dbReference>
<dbReference type="AlphaFoldDB" id="A7ZBF7"/>
<proteinExistence type="predicted"/>
<reference evidence="3" key="1">
    <citation type="submission" date="2007-10" db="EMBL/GenBank/DDBJ databases">
        <title>Genome sequence of Campylobacter concisus 13826 isolated from human feces.</title>
        <authorList>
            <person name="Fouts D.E."/>
            <person name="Mongodin E.F."/>
            <person name="Puiu D."/>
            <person name="Sebastian Y."/>
            <person name="Miller W.G."/>
            <person name="Mandrell R.E."/>
            <person name="On S."/>
            <person name="Nelson K.E."/>
        </authorList>
    </citation>
    <scope>NUCLEOTIDE SEQUENCE [LARGE SCALE GENOMIC DNA]</scope>
    <source>
        <strain evidence="3">13826</strain>
    </source>
</reference>
<dbReference type="STRING" id="360104.CCC13826_1679"/>
<sequence length="251" mass="27997">MNKHLFALLALAAFSSHSLAHEFWLFGSSKEVTSVDIGYADDFPTVEKIPDNRIALFEAPYIINKNGEKLSLKQSGENYHYERAKLENGSYLIAGEYKPTFWTKASDGTWHMGKTKEDIKDAKYCKKASMSAKGIINKNAKDDSVTKPSQQRLEIVPLDNPANFKVGVPFKVKILFEGKPLENATLDGTFDGFLKEKSAFHGQTESDGTIEVLALKPGKWLLQTVHKMPFADSKICDDETIAATLAFEIKQ</sequence>
<accession>A7ZBF7</accession>
<dbReference type="HOGENOM" id="CLU_089873_1_0_7"/>
<dbReference type="eggNOG" id="COG5266">
    <property type="taxonomic scope" value="Bacteria"/>
</dbReference>
<feature type="signal peptide" evidence="1">
    <location>
        <begin position="1"/>
        <end position="20"/>
    </location>
</feature>
<keyword evidence="1" id="KW-0732">Signal</keyword>